<dbReference type="InterPro" id="IPR018958">
    <property type="entry name" value="Knr4/Smi1-like_dom"/>
</dbReference>
<reference evidence="2" key="1">
    <citation type="journal article" date="2023" name="Comput. Struct. Biotechnol. J.">
        <title>Discovery of a novel marine Bacteroidetes with a rich repertoire of carbohydrate-active enzymes.</title>
        <authorList>
            <person name="Chen B."/>
            <person name="Liu G."/>
            <person name="Chen Q."/>
            <person name="Wang H."/>
            <person name="Liu L."/>
            <person name="Tang K."/>
        </authorList>
    </citation>
    <scope>NUCLEOTIDE SEQUENCE</scope>
    <source>
        <strain evidence="2">TK19036</strain>
    </source>
</reference>
<dbReference type="Gene3D" id="3.40.1580.10">
    <property type="entry name" value="SMI1/KNR4-like"/>
    <property type="match status" value="1"/>
</dbReference>
<protein>
    <submittedName>
        <fullName evidence="2">SMI1/KNR4 family protein</fullName>
    </submittedName>
</protein>
<organism evidence="2">
    <name type="scientific">Roseihalotalea indica</name>
    <dbReference type="NCBI Taxonomy" id="2867963"/>
    <lineage>
        <taxon>Bacteria</taxon>
        <taxon>Pseudomonadati</taxon>
        <taxon>Bacteroidota</taxon>
        <taxon>Cytophagia</taxon>
        <taxon>Cytophagales</taxon>
        <taxon>Catalimonadaceae</taxon>
        <taxon>Roseihalotalea</taxon>
    </lineage>
</organism>
<gene>
    <name evidence="2" type="ORF">K4G66_16570</name>
</gene>
<accession>A0AA49GHZ0</accession>
<dbReference type="AlphaFoldDB" id="A0AA49GHZ0"/>
<reference evidence="2" key="2">
    <citation type="journal article" date="2024" name="Antonie Van Leeuwenhoek">
        <title>Roseihalotalea indica gen. nov., sp. nov., a halophilic Bacteroidetes from mesopelagic Southwest Indian Ocean with higher carbohydrate metabolic potential.</title>
        <authorList>
            <person name="Chen B."/>
            <person name="Zhang M."/>
            <person name="Lin D."/>
            <person name="Ye J."/>
            <person name="Tang K."/>
        </authorList>
    </citation>
    <scope>NUCLEOTIDE SEQUENCE</scope>
    <source>
        <strain evidence="2">TK19036</strain>
    </source>
</reference>
<evidence type="ECO:0000313" key="2">
    <source>
        <dbReference type="EMBL" id="WKN33996.1"/>
    </source>
</evidence>
<name>A0AA49GHZ0_9BACT</name>
<dbReference type="InterPro" id="IPR037883">
    <property type="entry name" value="Knr4/Smi1-like_sf"/>
</dbReference>
<evidence type="ECO:0000259" key="1">
    <source>
        <dbReference type="Pfam" id="PF09346"/>
    </source>
</evidence>
<dbReference type="EMBL" id="CP120682">
    <property type="protein sequence ID" value="WKN33996.1"/>
    <property type="molecule type" value="Genomic_DNA"/>
</dbReference>
<proteinExistence type="predicted"/>
<dbReference type="SUPFAM" id="SSF160631">
    <property type="entry name" value="SMI1/KNR4-like"/>
    <property type="match status" value="1"/>
</dbReference>
<sequence length="155" mass="17908">MKDSDCKVKQPNFGIQLPKHVPDDLKQFYDLTDGILLFGKESYSIEIIGRQEFKPINQIFFSEDERKDIGDDISNNWFLIGKDDSLGQYISIDLSEARNGQCYDSFHETHGLAGDSPIIAKTFSDMLVQLYQNKGLYWYWLEDGFKKLGDAYDEN</sequence>
<feature type="domain" description="Knr4/Smi1-like" evidence="1">
    <location>
        <begin position="20"/>
        <end position="127"/>
    </location>
</feature>
<dbReference type="Pfam" id="PF09346">
    <property type="entry name" value="SMI1_KNR4"/>
    <property type="match status" value="1"/>
</dbReference>